<dbReference type="EMBL" id="JAAGWE010000003">
    <property type="protein sequence ID" value="NEM04744.1"/>
    <property type="molecule type" value="Genomic_DNA"/>
</dbReference>
<evidence type="ECO:0000259" key="1">
    <source>
        <dbReference type="Pfam" id="PF12770"/>
    </source>
</evidence>
<sequence length="1875" mass="199816">MIRTEGVEGTSPRSGVDVPPVIRREDYEIARLQPSGAAASFGVAAARTASDGHVVGRGGVAVVETPFEGDGNGELLLVRHGEGLRAVFPDRTRSGRDHTVFTVPVSPGPGGDRGVLGTAGRWVLQKVVFALVDPVLGAISDRLVGAWEARHRPYRVRFLTPEHYRTPGEDTAEAGQLRPGRVLLLLHGPNALSHTADGFGGLPRDVVEHLYREYGRQVIAVDHPTLATDPRANAEWLATWLRGVGAEVEVDVFAHSRGGLVARLLVERPDRVGDCGRHVRFRSLTFAGTPHRGTPVADPEHLGGFVDRLLTLASPIPDNPVTTALEGALTVARQVATGFMGGLDGITCMKPAGGAGSAWLDAELGPGDRRPDGVRYRALAADFEPAAGSGIWHAVKDAGVDLVFGGLPNDVVVPTLSALSVGPQPGSGLHDMVVFDAHDAIRHGSYLGSDLVAPVLRAWLGEESRPLPSAYRSREFTAADVRSLEEIGPEWSLSKALDLTCAAPAAVRPGVQALVKGAGAAAWGYLTGRSSAAPAPVVVFLPGIMGSELTLAGERVWLSPWRLAHGGFGRLRLPPAHPAAAAAPGNILCVGYRATLERLSQDFEVVAFPYDWRDDVAHAAVRLRTLLEQLLAEKELGGAPVHVVAHSMGGLVTRCALALDGAAGGDGQVTPLIDRLTARGGRVVLAGTPNQGSFATPLALVGRHPVLSGLSRVDLRASLDDWLDTVWTFPGLAQLLPRPGLPGEPDGGVTVEWLYETSRWPGRDPDGAAAVLAAARRLHADLERCDGAGVHLILGDRVLTPIAVRPSGTSGFEVGMGDAGDGTVARRCGELVHATTYYAAGVEHGNLVKDARTLQAIVDVLGRGSTRLLSSAPRGVTDGAGTPDPDWLSTAEAGQRLAGAGAAGRGGPAVLPQVWDRREALDAGLDALTPFLGTAASRVPPLRLRVVHGDVECAHHPVLLAHATGTPIAGAEERCDDLLDDQLSDLQLLGLYPDTAGTWRFVRPRDTTARLKGCVVIGLDSGEPLSRGVLSDLVSRAVVDYAGRVDDERAATARAAAGAGDGPSGDRAPLGLSSVAAGSGSGFGLGTERAITAVVHGVQRANEVLARAGRPVVQELQFVDRYGSQVERIRWALDRLVARSTLAGTDAQAVVLDGDVVEGKGRREGTQPPEYDSGRWEHLSVDAAELSPGDDDARRLTYRFARNRAAAGETPRRIDRSVVLGVLREAAAQPARSVELGRVLFEELLPFELKDELSRTDNLVMQLDERTADLPWELLGDRLAGAEPLACRVGLLRQLRGQSVRVRPNGSVPDTALVIGDPPTHLPRLPSARAEADSVAALLRGEGITVAAVGFPAGTVGSTSTANVIRREFWARDHRVVHIAAHGLYRVRDSGDVGGGVLIGPRTYLTADDFRNLRATPDLVFLNCCHLGRLSAGEAPADTGLLDDVDQHVTAASLASALMRIGVKAVVVAGWQVDDQVASRFADEFYRRLIEGVPYGESVKQARMACYESSKGYDNTWAAYQCYGDPSFRLRRKRDDGRKRAVGDLPMRSVALRTLEDLRLRSTEVSDQEGFAATLKGLEERVCRQWPQDGALLGSVAEAWATLGDYPRAIERYAEAVRAEDGTAPLKALERLVNLNSRYALELHRTDPDRRRAEITDLTQAADRWMGLLRDLDRDTGERRALDGGNYKRLAILHREGRDGYLRQAIGSYVASALARPEKLYGFRNSVQLASLLSDDGALDLLEPLLKDDVWVSDWAADVLAPRPAADFWDRVGNPDSRLTAMLVQSASPLAERLADLLGDGEAAEETRRLIGGDLAGDVEDLAASYERVRVGGFERGHWRSTAEHVADLADLAGGAGLPTASPLRSLADRLGHVG</sequence>
<dbReference type="InterPro" id="IPR024983">
    <property type="entry name" value="CHAT_dom"/>
</dbReference>
<dbReference type="InterPro" id="IPR029058">
    <property type="entry name" value="AB_hydrolase_fold"/>
</dbReference>
<dbReference type="GO" id="GO:0008374">
    <property type="term" value="F:O-acyltransferase activity"/>
    <property type="evidence" value="ECO:0007669"/>
    <property type="project" value="InterPro"/>
</dbReference>
<dbReference type="InterPro" id="IPR003386">
    <property type="entry name" value="LACT/PDAT_acylTrfase"/>
</dbReference>
<dbReference type="GO" id="GO:0006629">
    <property type="term" value="P:lipid metabolic process"/>
    <property type="evidence" value="ECO:0007669"/>
    <property type="project" value="InterPro"/>
</dbReference>
<dbReference type="PANTHER" id="PTHR37946:SF1">
    <property type="entry name" value="SLL1969 PROTEIN"/>
    <property type="match status" value="1"/>
</dbReference>
<evidence type="ECO:0000313" key="4">
    <source>
        <dbReference type="Proteomes" id="UP000471126"/>
    </source>
</evidence>
<dbReference type="Pfam" id="PF02450">
    <property type="entry name" value="LCAT"/>
    <property type="match status" value="1"/>
</dbReference>
<reference evidence="3 4" key="1">
    <citation type="submission" date="2019-12" db="EMBL/GenBank/DDBJ databases">
        <title>WGS of CPCC 203550 I12A-02606.</title>
        <authorList>
            <person name="Jiang Z."/>
        </authorList>
    </citation>
    <scope>NUCLEOTIDE SEQUENCE [LARGE SCALE GENOMIC DNA]</scope>
    <source>
        <strain evidence="3 4">I12A-02606</strain>
    </source>
</reference>
<dbReference type="PANTHER" id="PTHR37946">
    <property type="entry name" value="SLL1969 PROTEIN"/>
    <property type="match status" value="1"/>
</dbReference>
<accession>A0A6P0GAL1</accession>
<gene>
    <name evidence="3" type="ORF">GCU54_01720</name>
</gene>
<dbReference type="Gene3D" id="3.40.50.1820">
    <property type="entry name" value="alpha/beta hydrolase"/>
    <property type="match status" value="2"/>
</dbReference>
<protein>
    <submittedName>
        <fullName evidence="3">CHAT domain-containing protein</fullName>
    </submittedName>
</protein>
<feature type="domain" description="CHAT" evidence="1">
    <location>
        <begin position="1235"/>
        <end position="1525"/>
    </location>
</feature>
<name>A0A6P0GAL1_9ACTN</name>
<dbReference type="SUPFAM" id="SSF53474">
    <property type="entry name" value="alpha/beta-Hydrolases"/>
    <property type="match status" value="2"/>
</dbReference>
<evidence type="ECO:0000313" key="3">
    <source>
        <dbReference type="EMBL" id="NEM04744.1"/>
    </source>
</evidence>
<evidence type="ECO:0000259" key="2">
    <source>
        <dbReference type="Pfam" id="PF24096"/>
    </source>
</evidence>
<organism evidence="3 4">
    <name type="scientific">Geodermatophilus normandii</name>
    <dbReference type="NCBI Taxonomy" id="1137989"/>
    <lineage>
        <taxon>Bacteria</taxon>
        <taxon>Bacillati</taxon>
        <taxon>Actinomycetota</taxon>
        <taxon>Actinomycetes</taxon>
        <taxon>Geodermatophilales</taxon>
        <taxon>Geodermatophilaceae</taxon>
        <taxon>Geodermatophilus</taxon>
    </lineage>
</organism>
<dbReference type="Proteomes" id="UP000471126">
    <property type="component" value="Unassembled WGS sequence"/>
</dbReference>
<dbReference type="Gene3D" id="3.40.50.1460">
    <property type="match status" value="1"/>
</dbReference>
<comment type="caution">
    <text evidence="3">The sequence shown here is derived from an EMBL/GenBank/DDBJ whole genome shotgun (WGS) entry which is preliminary data.</text>
</comment>
<proteinExistence type="predicted"/>
<dbReference type="RefSeq" id="WP_163474964.1">
    <property type="nucleotide sequence ID" value="NZ_JAAGWE010000003.1"/>
</dbReference>
<dbReference type="InterPro" id="IPR055803">
    <property type="entry name" value="DUF7379"/>
</dbReference>
<dbReference type="Pfam" id="PF24096">
    <property type="entry name" value="DUF7379"/>
    <property type="match status" value="1"/>
</dbReference>
<feature type="domain" description="DUF7379" evidence="2">
    <location>
        <begin position="183"/>
        <end position="353"/>
    </location>
</feature>
<dbReference type="Pfam" id="PF12770">
    <property type="entry name" value="CHAT"/>
    <property type="match status" value="1"/>
</dbReference>